<feature type="region of interest" description="Disordered" evidence="1">
    <location>
        <begin position="1"/>
        <end position="56"/>
    </location>
</feature>
<protein>
    <submittedName>
        <fullName evidence="2">Uncharacterized protein</fullName>
    </submittedName>
</protein>
<dbReference type="EMBL" id="FNLM01000034">
    <property type="protein sequence ID" value="SDU20746.1"/>
    <property type="molecule type" value="Genomic_DNA"/>
</dbReference>
<proteinExistence type="predicted"/>
<feature type="compositionally biased region" description="Polar residues" evidence="1">
    <location>
        <begin position="11"/>
        <end position="21"/>
    </location>
</feature>
<dbReference type="AlphaFoldDB" id="A0A1H2GM58"/>
<accession>A0A1H2GM58</accession>
<organism evidence="2 3">
    <name type="scientific">Gordonia westfalica</name>
    <dbReference type="NCBI Taxonomy" id="158898"/>
    <lineage>
        <taxon>Bacteria</taxon>
        <taxon>Bacillati</taxon>
        <taxon>Actinomycetota</taxon>
        <taxon>Actinomycetes</taxon>
        <taxon>Mycobacteriales</taxon>
        <taxon>Gordoniaceae</taxon>
        <taxon>Gordonia</taxon>
    </lineage>
</organism>
<evidence type="ECO:0000313" key="3">
    <source>
        <dbReference type="Proteomes" id="UP000183180"/>
    </source>
</evidence>
<dbReference type="Proteomes" id="UP000183180">
    <property type="component" value="Unassembled WGS sequence"/>
</dbReference>
<dbReference type="STRING" id="158898.SAMN04488548_1346"/>
<sequence length="110" mass="11678">MTYPSDESGRSDLSSGPTPNSMAPRPGPGAMPRHQYDPMAALDDDAPSGPDSELDLPDVEATVSELLAQVDEVRESVGDTFSLAALERQANLLEQAHDSLTAALDAVDRR</sequence>
<evidence type="ECO:0000256" key="1">
    <source>
        <dbReference type="SAM" id="MobiDB-lite"/>
    </source>
</evidence>
<reference evidence="2 3" key="1">
    <citation type="submission" date="2016-10" db="EMBL/GenBank/DDBJ databases">
        <authorList>
            <person name="de Groot N.N."/>
        </authorList>
    </citation>
    <scope>NUCLEOTIDE SEQUENCE [LARGE SCALE GENOMIC DNA]</scope>
    <source>
        <strain evidence="2 3">DSM 44215</strain>
    </source>
</reference>
<gene>
    <name evidence="2" type="ORF">SAMN04488548_1346</name>
</gene>
<evidence type="ECO:0000313" key="2">
    <source>
        <dbReference type="EMBL" id="SDU20746.1"/>
    </source>
</evidence>
<name>A0A1H2GM58_9ACTN</name>
<dbReference type="RefSeq" id="WP_074848492.1">
    <property type="nucleotide sequence ID" value="NZ_FNLM01000034.1"/>
</dbReference>
<dbReference type="OrthoDB" id="4377582at2"/>
<feature type="compositionally biased region" description="Acidic residues" evidence="1">
    <location>
        <begin position="42"/>
        <end position="56"/>
    </location>
</feature>